<keyword evidence="1" id="KW-0732">Signal</keyword>
<feature type="chain" id="PRO_5045225212" evidence="1">
    <location>
        <begin position="19"/>
        <end position="225"/>
    </location>
</feature>
<proteinExistence type="predicted"/>
<reference evidence="2 3" key="1">
    <citation type="submission" date="2020-06" db="EMBL/GenBank/DDBJ databases">
        <authorList>
            <person name="Cao W.R."/>
        </authorList>
    </citation>
    <scope>NUCLEOTIDE SEQUENCE [LARGE SCALE GENOMIC DNA]</scope>
    <source>
        <strain evidence="2 3">B1Z28</strain>
    </source>
</reference>
<dbReference type="EMBL" id="JABXWT010000002">
    <property type="protein sequence ID" value="NVO55424.1"/>
    <property type="molecule type" value="Genomic_DNA"/>
</dbReference>
<keyword evidence="3" id="KW-1185">Reference proteome</keyword>
<evidence type="ECO:0000313" key="2">
    <source>
        <dbReference type="EMBL" id="NVO55424.1"/>
    </source>
</evidence>
<dbReference type="Proteomes" id="UP000630805">
    <property type="component" value="Unassembled WGS sequence"/>
</dbReference>
<organism evidence="2 3">
    <name type="scientific">Ruegeria haliotis</name>
    <dbReference type="NCBI Taxonomy" id="2747601"/>
    <lineage>
        <taxon>Bacteria</taxon>
        <taxon>Pseudomonadati</taxon>
        <taxon>Pseudomonadota</taxon>
        <taxon>Alphaproteobacteria</taxon>
        <taxon>Rhodobacterales</taxon>
        <taxon>Roseobacteraceae</taxon>
        <taxon>Ruegeria</taxon>
    </lineage>
</organism>
<evidence type="ECO:0000313" key="3">
    <source>
        <dbReference type="Proteomes" id="UP000630805"/>
    </source>
</evidence>
<accession>A0ABX2PNW3</accession>
<sequence length="225" mass="24680">MKLALVLLAALICGPALADRQSFPPVDQAGRDPSLVAFRDDLLAKVAARDTEAVIAAACPDIYISHGLDSGPDAFRTSLTVPPDSLAEENRDQADEMRDAYWTALEDTLSQPGYFDDQGEFWMPHQWQITLPASLDPLLAYYVTGEKVTLRQTPSRGAGILSLISHEVVLIPDYQDGSEYQSVRLTDGTPGYIHSDFLWSMVGYRAALIKSKVGDWQLCTFVAGD</sequence>
<comment type="caution">
    <text evidence="2">The sequence shown here is derived from an EMBL/GenBank/DDBJ whole genome shotgun (WGS) entry which is preliminary data.</text>
</comment>
<dbReference type="RefSeq" id="WP_176862875.1">
    <property type="nucleotide sequence ID" value="NZ_JABXWT010000002.1"/>
</dbReference>
<gene>
    <name evidence="2" type="ORF">HW561_06450</name>
</gene>
<protein>
    <submittedName>
        <fullName evidence="2">SH3 domain-containing protein</fullName>
    </submittedName>
</protein>
<evidence type="ECO:0000256" key="1">
    <source>
        <dbReference type="SAM" id="SignalP"/>
    </source>
</evidence>
<feature type="signal peptide" evidence="1">
    <location>
        <begin position="1"/>
        <end position="18"/>
    </location>
</feature>
<name>A0ABX2PNW3_9RHOB</name>